<dbReference type="Pfam" id="PF02518">
    <property type="entry name" value="HATPase_c"/>
    <property type="match status" value="1"/>
</dbReference>
<dbReference type="GO" id="GO:0000155">
    <property type="term" value="F:phosphorelay sensor kinase activity"/>
    <property type="evidence" value="ECO:0007669"/>
    <property type="project" value="InterPro"/>
</dbReference>
<dbReference type="PANTHER" id="PTHR43711:SF1">
    <property type="entry name" value="HISTIDINE KINASE 1"/>
    <property type="match status" value="1"/>
</dbReference>
<reference evidence="8 9" key="1">
    <citation type="submission" date="2019-07" db="EMBL/GenBank/DDBJ databases">
        <title>Whole genome shotgun sequence of Skermanella aerolata NBRC 106429.</title>
        <authorList>
            <person name="Hosoyama A."/>
            <person name="Uohara A."/>
            <person name="Ohji S."/>
            <person name="Ichikawa N."/>
        </authorList>
    </citation>
    <scope>NUCLEOTIDE SEQUENCE [LARGE SCALE GENOMIC DNA]</scope>
    <source>
        <strain evidence="8 9">NBRC 106429</strain>
    </source>
</reference>
<dbReference type="InterPro" id="IPR050736">
    <property type="entry name" value="Sensor_HK_Regulatory"/>
</dbReference>
<organism evidence="8 9">
    <name type="scientific">Skermanella aerolata</name>
    <dbReference type="NCBI Taxonomy" id="393310"/>
    <lineage>
        <taxon>Bacteria</taxon>
        <taxon>Pseudomonadati</taxon>
        <taxon>Pseudomonadota</taxon>
        <taxon>Alphaproteobacteria</taxon>
        <taxon>Rhodospirillales</taxon>
        <taxon>Azospirillaceae</taxon>
        <taxon>Skermanella</taxon>
    </lineage>
</organism>
<dbReference type="AlphaFoldDB" id="A0A512DK92"/>
<keyword evidence="4" id="KW-0808">Transferase</keyword>
<keyword evidence="5 8" id="KW-0418">Kinase</keyword>
<dbReference type="SUPFAM" id="SSF55874">
    <property type="entry name" value="ATPase domain of HSP90 chaperone/DNA topoisomerase II/histidine kinase"/>
    <property type="match status" value="1"/>
</dbReference>
<dbReference type="Pfam" id="PF01590">
    <property type="entry name" value="GAF"/>
    <property type="match status" value="1"/>
</dbReference>
<dbReference type="Gene3D" id="3.30.565.10">
    <property type="entry name" value="Histidine kinase-like ATPase, C-terminal domain"/>
    <property type="match status" value="1"/>
</dbReference>
<evidence type="ECO:0000313" key="8">
    <source>
        <dbReference type="EMBL" id="GEO36887.1"/>
    </source>
</evidence>
<dbReference type="InterPro" id="IPR003661">
    <property type="entry name" value="HisK_dim/P_dom"/>
</dbReference>
<feature type="domain" description="Histidine kinase" evidence="7">
    <location>
        <begin position="180"/>
        <end position="390"/>
    </location>
</feature>
<dbReference type="Gene3D" id="3.30.450.40">
    <property type="match status" value="1"/>
</dbReference>
<dbReference type="RefSeq" id="WP_044426085.1">
    <property type="nucleotide sequence ID" value="NZ_BJYZ01000003.1"/>
</dbReference>
<dbReference type="SMART" id="SM00387">
    <property type="entry name" value="HATPase_c"/>
    <property type="match status" value="1"/>
</dbReference>
<keyword evidence="9" id="KW-1185">Reference proteome</keyword>
<dbReference type="InterPro" id="IPR036097">
    <property type="entry name" value="HisK_dim/P_sf"/>
</dbReference>
<keyword evidence="6" id="KW-0902">Two-component regulatory system</keyword>
<dbReference type="InterPro" id="IPR003594">
    <property type="entry name" value="HATPase_dom"/>
</dbReference>
<dbReference type="SMART" id="SM00388">
    <property type="entry name" value="HisKA"/>
    <property type="match status" value="1"/>
</dbReference>
<comment type="caution">
    <text evidence="8">The sequence shown here is derived from an EMBL/GenBank/DDBJ whole genome shotgun (WGS) entry which is preliminary data.</text>
</comment>
<proteinExistence type="predicted"/>
<protein>
    <recommendedName>
        <fullName evidence="2">histidine kinase</fullName>
        <ecNumber evidence="2">2.7.13.3</ecNumber>
    </recommendedName>
</protein>
<keyword evidence="3" id="KW-0597">Phosphoprotein</keyword>
<accession>A0A512DK92</accession>
<dbReference type="Pfam" id="PF00512">
    <property type="entry name" value="HisKA"/>
    <property type="match status" value="1"/>
</dbReference>
<dbReference type="SUPFAM" id="SSF47384">
    <property type="entry name" value="Homodimeric domain of signal transducing histidine kinase"/>
    <property type="match status" value="1"/>
</dbReference>
<sequence length="390" mass="42127">MKDDLADDLAAIVKIDAVPTILEVVCRTTGMGFAAVARVTEDRWIACAIRDEISLGLQPGGELQVASTICDEIRDSGQPVIIDHVAEDEIYCGHPTPRMYGFQSYISMPIYRPDGRFFGTLCAIDPKPARVNTPATIGMFKLFTDLIGFHLDVQERLMASEKALLDERETAQLREQFIAVLGHDLRNPLASIDAGAKILRVMPLSQKAMRIVDLLEASASRMAGLIDNVLDFARGRLGGGLSVTRVVDPDLEAMLEQTVAEMRAVWPDRIVQSRFALNKPVACDSGRIAQLLSNLLANAFTHGDPGGAVRVEAASGEEGLEISVANSGAPIPANILGNLFQPFSRASASPGQQGLGLGLYIASEIARAHDGTLTVQSSDQETRFTFRMPL</sequence>
<name>A0A512DK92_9PROT</name>
<evidence type="ECO:0000256" key="3">
    <source>
        <dbReference type="ARBA" id="ARBA00022553"/>
    </source>
</evidence>
<dbReference type="EMBL" id="BJYZ01000003">
    <property type="protein sequence ID" value="GEO36887.1"/>
    <property type="molecule type" value="Genomic_DNA"/>
</dbReference>
<evidence type="ECO:0000259" key="7">
    <source>
        <dbReference type="PROSITE" id="PS50109"/>
    </source>
</evidence>
<comment type="catalytic activity">
    <reaction evidence="1">
        <text>ATP + protein L-histidine = ADP + protein N-phospho-L-histidine.</text>
        <dbReference type="EC" id="2.7.13.3"/>
    </reaction>
</comment>
<evidence type="ECO:0000256" key="5">
    <source>
        <dbReference type="ARBA" id="ARBA00022777"/>
    </source>
</evidence>
<dbReference type="EC" id="2.7.13.3" evidence="2"/>
<evidence type="ECO:0000256" key="1">
    <source>
        <dbReference type="ARBA" id="ARBA00000085"/>
    </source>
</evidence>
<dbReference type="SUPFAM" id="SSF55781">
    <property type="entry name" value="GAF domain-like"/>
    <property type="match status" value="1"/>
</dbReference>
<dbReference type="PROSITE" id="PS50109">
    <property type="entry name" value="HIS_KIN"/>
    <property type="match status" value="1"/>
</dbReference>
<evidence type="ECO:0000313" key="9">
    <source>
        <dbReference type="Proteomes" id="UP000321523"/>
    </source>
</evidence>
<dbReference type="Proteomes" id="UP000321523">
    <property type="component" value="Unassembled WGS sequence"/>
</dbReference>
<evidence type="ECO:0000256" key="6">
    <source>
        <dbReference type="ARBA" id="ARBA00023012"/>
    </source>
</evidence>
<dbReference type="InterPro" id="IPR036890">
    <property type="entry name" value="HATPase_C_sf"/>
</dbReference>
<dbReference type="PANTHER" id="PTHR43711">
    <property type="entry name" value="TWO-COMPONENT HISTIDINE KINASE"/>
    <property type="match status" value="1"/>
</dbReference>
<evidence type="ECO:0000256" key="2">
    <source>
        <dbReference type="ARBA" id="ARBA00012438"/>
    </source>
</evidence>
<evidence type="ECO:0000256" key="4">
    <source>
        <dbReference type="ARBA" id="ARBA00022679"/>
    </source>
</evidence>
<dbReference type="CDD" id="cd00082">
    <property type="entry name" value="HisKA"/>
    <property type="match status" value="1"/>
</dbReference>
<dbReference type="InterPro" id="IPR003018">
    <property type="entry name" value="GAF"/>
</dbReference>
<dbReference type="InterPro" id="IPR029016">
    <property type="entry name" value="GAF-like_dom_sf"/>
</dbReference>
<gene>
    <name evidence="8" type="ORF">SAE02_10350</name>
</gene>
<dbReference type="PRINTS" id="PR00344">
    <property type="entry name" value="BCTRLSENSOR"/>
</dbReference>
<dbReference type="InterPro" id="IPR004358">
    <property type="entry name" value="Sig_transdc_His_kin-like_C"/>
</dbReference>
<dbReference type="InterPro" id="IPR005467">
    <property type="entry name" value="His_kinase_dom"/>
</dbReference>
<dbReference type="Gene3D" id="1.10.287.130">
    <property type="match status" value="1"/>
</dbReference>
<dbReference type="SMART" id="SM00065">
    <property type="entry name" value="GAF"/>
    <property type="match status" value="1"/>
</dbReference>